<name>A0A1U7JJV9_9HYPH</name>
<dbReference type="EMBL" id="LVVZ01000008">
    <property type="protein sequence ID" value="OKL45023.1"/>
    <property type="molecule type" value="Genomic_DNA"/>
</dbReference>
<gene>
    <name evidence="1" type="ORF">A3843_05410</name>
</gene>
<dbReference type="Proteomes" id="UP000185783">
    <property type="component" value="Unassembled WGS sequence"/>
</dbReference>
<organism evidence="1 2">
    <name type="scientific">Pseudovibrio exalbescens</name>
    <dbReference type="NCBI Taxonomy" id="197461"/>
    <lineage>
        <taxon>Bacteria</taxon>
        <taxon>Pseudomonadati</taxon>
        <taxon>Pseudomonadota</taxon>
        <taxon>Alphaproteobacteria</taxon>
        <taxon>Hyphomicrobiales</taxon>
        <taxon>Stappiaceae</taxon>
        <taxon>Pseudovibrio</taxon>
    </lineage>
</organism>
<dbReference type="STRING" id="197461.A3843_05410"/>
<protein>
    <submittedName>
        <fullName evidence="1">Uncharacterized protein</fullName>
    </submittedName>
</protein>
<reference evidence="1 2" key="1">
    <citation type="submission" date="2016-03" db="EMBL/GenBank/DDBJ databases">
        <title>Genome sequence of Nesiotobacter sp. nov., a moderately halophilic alphaproteobacterium isolated from the Yellow Sea, China.</title>
        <authorList>
            <person name="Zhang G."/>
            <person name="Zhang R."/>
        </authorList>
    </citation>
    <scope>NUCLEOTIDE SEQUENCE [LARGE SCALE GENOMIC DNA]</scope>
    <source>
        <strain evidence="1 2">WB1-6</strain>
    </source>
</reference>
<sequence length="187" mass="20093">MSLTNHPCKCMFASNQFSTGECVTKRRAGIGVPSDTQGACTAPRLSVSVVFSYGRAFGRAFGLAASLSAVTPILFVRPPEIGVSDGRIKSDSRRFAMCEQANDGRNVPEEIYLQLLNLSAVLGESTALILAMTSLAEDGIRSERKVDAVYTLLDTLSVLVKRAERHNERASAILCELAALPIQPSDT</sequence>
<comment type="caution">
    <text evidence="1">The sequence shown here is derived from an EMBL/GenBank/DDBJ whole genome shotgun (WGS) entry which is preliminary data.</text>
</comment>
<keyword evidence="2" id="KW-1185">Reference proteome</keyword>
<evidence type="ECO:0000313" key="2">
    <source>
        <dbReference type="Proteomes" id="UP000185783"/>
    </source>
</evidence>
<dbReference type="AlphaFoldDB" id="A0A1U7JJV9"/>
<proteinExistence type="predicted"/>
<evidence type="ECO:0000313" key="1">
    <source>
        <dbReference type="EMBL" id="OKL45023.1"/>
    </source>
</evidence>
<accession>A0A1U7JJV9</accession>